<comment type="caution">
    <text evidence="2">The sequence shown here is derived from an EMBL/GenBank/DDBJ whole genome shotgun (WGS) entry which is preliminary data.</text>
</comment>
<evidence type="ECO:0000313" key="2">
    <source>
        <dbReference type="EMBL" id="GGY14324.1"/>
    </source>
</evidence>
<accession>A0ABQ2ZEH6</accession>
<feature type="region of interest" description="Disordered" evidence="1">
    <location>
        <begin position="1"/>
        <end position="24"/>
    </location>
</feature>
<gene>
    <name evidence="2" type="ORF">GCM10008098_01350</name>
</gene>
<proteinExistence type="predicted"/>
<dbReference type="EMBL" id="BMXT01000001">
    <property type="protein sequence ID" value="GGY14324.1"/>
    <property type="molecule type" value="Genomic_DNA"/>
</dbReference>
<reference evidence="3" key="1">
    <citation type="journal article" date="2019" name="Int. J. Syst. Evol. Microbiol.">
        <title>The Global Catalogue of Microorganisms (GCM) 10K type strain sequencing project: providing services to taxonomists for standard genome sequencing and annotation.</title>
        <authorList>
            <consortium name="The Broad Institute Genomics Platform"/>
            <consortium name="The Broad Institute Genome Sequencing Center for Infectious Disease"/>
            <person name="Wu L."/>
            <person name="Ma J."/>
        </authorList>
    </citation>
    <scope>NUCLEOTIDE SEQUENCE [LARGE SCALE GENOMIC DNA]</scope>
    <source>
        <strain evidence="3">KCTC 22232</strain>
    </source>
</reference>
<keyword evidence="3" id="KW-1185">Reference proteome</keyword>
<evidence type="ECO:0000256" key="1">
    <source>
        <dbReference type="SAM" id="MobiDB-lite"/>
    </source>
</evidence>
<sequence length="100" mass="11180">MPVNAATGNRCAAIGSSERTGRHDSDWVLPAQSADMDLGFVADQIQALNGGRGMPLYAARRHHQRMARGAHSIGKNWWIQPPLFLLPYRTHYESRPRRTG</sequence>
<organism evidence="2 3">
    <name type="scientific">Rhodanobacter panaciterrae</name>
    <dbReference type="NCBI Taxonomy" id="490572"/>
    <lineage>
        <taxon>Bacteria</taxon>
        <taxon>Pseudomonadati</taxon>
        <taxon>Pseudomonadota</taxon>
        <taxon>Gammaproteobacteria</taxon>
        <taxon>Lysobacterales</taxon>
        <taxon>Rhodanobacteraceae</taxon>
        <taxon>Rhodanobacter</taxon>
    </lineage>
</organism>
<name>A0ABQ2ZEH6_9GAMM</name>
<protein>
    <submittedName>
        <fullName evidence="2">Uncharacterized protein</fullName>
    </submittedName>
</protein>
<dbReference type="Proteomes" id="UP000621898">
    <property type="component" value="Unassembled WGS sequence"/>
</dbReference>
<evidence type="ECO:0000313" key="3">
    <source>
        <dbReference type="Proteomes" id="UP000621898"/>
    </source>
</evidence>